<keyword evidence="5" id="KW-1185">Reference proteome</keyword>
<evidence type="ECO:0000256" key="1">
    <source>
        <dbReference type="ARBA" id="ARBA00022448"/>
    </source>
</evidence>
<protein>
    <submittedName>
        <fullName evidence="6">Non-specific lipid-transfer protein 2-like</fullName>
    </submittedName>
</protein>
<dbReference type="SMART" id="SM00499">
    <property type="entry name" value="AAI"/>
    <property type="match status" value="1"/>
</dbReference>
<dbReference type="CDD" id="cd01959">
    <property type="entry name" value="nsLTP2"/>
    <property type="match status" value="1"/>
</dbReference>
<proteinExistence type="predicted"/>
<dbReference type="RefSeq" id="XP_050943532.1">
    <property type="nucleotide sequence ID" value="XM_051087575.1"/>
</dbReference>
<evidence type="ECO:0000256" key="2">
    <source>
        <dbReference type="ARBA" id="ARBA00023121"/>
    </source>
</evidence>
<keyword evidence="3" id="KW-0732">Signal</keyword>
<dbReference type="Proteomes" id="UP001652600">
    <property type="component" value="Chromosome 7"/>
</dbReference>
<dbReference type="InterPro" id="IPR033872">
    <property type="entry name" value="nsLTP2"/>
</dbReference>
<feature type="chain" id="PRO_5047159228" evidence="3">
    <location>
        <begin position="27"/>
        <end position="94"/>
    </location>
</feature>
<dbReference type="SUPFAM" id="SSF47699">
    <property type="entry name" value="Bifunctional inhibitor/lipid-transfer protein/seed storage 2S albumin"/>
    <property type="match status" value="1"/>
</dbReference>
<reference evidence="6" key="1">
    <citation type="submission" date="2025-08" db="UniProtKB">
        <authorList>
            <consortium name="RefSeq"/>
        </authorList>
    </citation>
    <scope>IDENTIFICATION</scope>
    <source>
        <tissue evidence="6">Stem</tissue>
    </source>
</reference>
<feature type="signal peptide" evidence="3">
    <location>
        <begin position="1"/>
        <end position="26"/>
    </location>
</feature>
<sequence length="94" mass="9904">MNKVLPFTVVCLFVVAVLGRVRVAEAVSCNPVELSSCSGAITSGMNPSSICCNKLKQQEECLCGYIKNPALGPYVNSPGAKRVASKCRVPIPSC</sequence>
<dbReference type="InterPro" id="IPR016140">
    <property type="entry name" value="Bifunc_inhib/LTP/seed_store"/>
</dbReference>
<keyword evidence="1" id="KW-0813">Transport</keyword>
<keyword evidence="2" id="KW-0446">Lipid-binding</keyword>
<dbReference type="GeneID" id="127150230"/>
<evidence type="ECO:0000259" key="4">
    <source>
        <dbReference type="SMART" id="SM00499"/>
    </source>
</evidence>
<gene>
    <name evidence="6" type="primary">LOC127150230</name>
</gene>
<dbReference type="Pfam" id="PF00234">
    <property type="entry name" value="Tryp_alpha_amyl"/>
    <property type="match status" value="1"/>
</dbReference>
<feature type="domain" description="Bifunctional inhibitor/plant lipid transfer protein/seed storage helical" evidence="4">
    <location>
        <begin position="29"/>
        <end position="94"/>
    </location>
</feature>
<evidence type="ECO:0000313" key="5">
    <source>
        <dbReference type="Proteomes" id="UP001652600"/>
    </source>
</evidence>
<dbReference type="Gene3D" id="1.10.110.10">
    <property type="entry name" value="Plant lipid-transfer and hydrophobic proteins"/>
    <property type="match status" value="1"/>
</dbReference>
<dbReference type="PANTHER" id="PTHR33214">
    <property type="entry name" value="BIFUNCTIONAL INHIBITOR/LIPID-TRANSFER PROTEIN/SEED STORAGE 2S ALBUMIN SUPERFAMILY PROTEIN"/>
    <property type="match status" value="1"/>
</dbReference>
<organism evidence="5 6">
    <name type="scientific">Cucumis melo</name>
    <name type="common">Muskmelon</name>
    <dbReference type="NCBI Taxonomy" id="3656"/>
    <lineage>
        <taxon>Eukaryota</taxon>
        <taxon>Viridiplantae</taxon>
        <taxon>Streptophyta</taxon>
        <taxon>Embryophyta</taxon>
        <taxon>Tracheophyta</taxon>
        <taxon>Spermatophyta</taxon>
        <taxon>Magnoliopsida</taxon>
        <taxon>eudicotyledons</taxon>
        <taxon>Gunneridae</taxon>
        <taxon>Pentapetalae</taxon>
        <taxon>rosids</taxon>
        <taxon>fabids</taxon>
        <taxon>Cucurbitales</taxon>
        <taxon>Cucurbitaceae</taxon>
        <taxon>Benincaseae</taxon>
        <taxon>Cucumis</taxon>
    </lineage>
</organism>
<dbReference type="InterPro" id="IPR036312">
    <property type="entry name" value="Bifun_inhib/LTP/seed_sf"/>
</dbReference>
<evidence type="ECO:0000313" key="6">
    <source>
        <dbReference type="RefSeq" id="XP_050943532.1"/>
    </source>
</evidence>
<evidence type="ECO:0000256" key="3">
    <source>
        <dbReference type="SAM" id="SignalP"/>
    </source>
</evidence>
<dbReference type="PANTHER" id="PTHR33214:SF44">
    <property type="entry name" value="NON-SPECIFIC LIPID TRANSFER PROTEIN GPI-ANCHORED 33"/>
    <property type="match status" value="1"/>
</dbReference>
<name>A0ABM3L0H5_CUCME</name>
<accession>A0ABM3L0H5</accession>